<dbReference type="PIRSF" id="PIRSF000446">
    <property type="entry name" value="Mct"/>
    <property type="match status" value="1"/>
</dbReference>
<dbReference type="GO" id="GO:0005829">
    <property type="term" value="C:cytosol"/>
    <property type="evidence" value="ECO:0007669"/>
    <property type="project" value="TreeGrafter"/>
</dbReference>
<dbReference type="InterPro" id="IPR016036">
    <property type="entry name" value="Malonyl_transacylase_ACP-bd"/>
</dbReference>
<keyword evidence="8" id="KW-1185">Reference proteome</keyword>
<sequence length="301" mass="31403">MIGFVFPGQGTVRVGMGGWLRREGAAAPVWECAEELFGESVARLCARGPLARLVDTEHAQPAVTVCNLAGLAVLRARGYEPDIVAGHSVGELSALCAAGVLDEAETLRLVATRSALMAELPGHGVMSSVLGLPVERVEELAAESSRPGQPLVVGLDNAREQVVVSGHPEALERFAASADGARSIVALKVGHAFHSPLMAGAVDAWAEAVRAAPLKPPRLPVVPNVTGEPTTDLGTITDALIEQLVARVQWTRTMNELSTVEGCVEVGDSKSLTGMFRTVGVRCVSMSTPAVLRSLPAGGVR</sequence>
<dbReference type="SUPFAM" id="SSF52151">
    <property type="entry name" value="FabD/lysophospholipase-like"/>
    <property type="match status" value="1"/>
</dbReference>
<dbReference type="InterPro" id="IPR016035">
    <property type="entry name" value="Acyl_Trfase/lysoPLipase"/>
</dbReference>
<keyword evidence="1 4" id="KW-0808">Transferase</keyword>
<dbReference type="GO" id="GO:0004314">
    <property type="term" value="F:[acyl-carrier-protein] S-malonyltransferase activity"/>
    <property type="evidence" value="ECO:0007669"/>
    <property type="project" value="UniProtKB-EC"/>
</dbReference>
<protein>
    <recommendedName>
        <fullName evidence="4">Malonyl CoA-acyl carrier protein transacylase</fullName>
        <ecNumber evidence="4">2.3.1.39</ecNumber>
    </recommendedName>
</protein>
<dbReference type="Pfam" id="PF00698">
    <property type="entry name" value="Acyl_transf_1"/>
    <property type="match status" value="1"/>
</dbReference>
<dbReference type="SUPFAM" id="SSF55048">
    <property type="entry name" value="Probable ACP-binding domain of malonyl-CoA ACP transacylase"/>
    <property type="match status" value="1"/>
</dbReference>
<dbReference type="SMART" id="SM00827">
    <property type="entry name" value="PKS_AT"/>
    <property type="match status" value="1"/>
</dbReference>
<dbReference type="PANTHER" id="PTHR42681">
    <property type="entry name" value="MALONYL-COA-ACYL CARRIER PROTEIN TRANSACYLASE, MITOCHONDRIAL"/>
    <property type="match status" value="1"/>
</dbReference>
<comment type="caution">
    <text evidence="7">The sequence shown here is derived from an EMBL/GenBank/DDBJ whole genome shotgun (WGS) entry which is preliminary data.</text>
</comment>
<dbReference type="RefSeq" id="WP_183656707.1">
    <property type="nucleotide sequence ID" value="NZ_JACHWU010000004.1"/>
</dbReference>
<feature type="active site" evidence="5">
    <location>
        <position position="194"/>
    </location>
</feature>
<proteinExistence type="inferred from homology"/>
<evidence type="ECO:0000256" key="1">
    <source>
        <dbReference type="ARBA" id="ARBA00022679"/>
    </source>
</evidence>
<comment type="catalytic activity">
    <reaction evidence="3 4">
        <text>holo-[ACP] + malonyl-CoA = malonyl-[ACP] + CoA</text>
        <dbReference type="Rhea" id="RHEA:41792"/>
        <dbReference type="Rhea" id="RHEA-COMP:9623"/>
        <dbReference type="Rhea" id="RHEA-COMP:9685"/>
        <dbReference type="ChEBI" id="CHEBI:57287"/>
        <dbReference type="ChEBI" id="CHEBI:57384"/>
        <dbReference type="ChEBI" id="CHEBI:64479"/>
        <dbReference type="ChEBI" id="CHEBI:78449"/>
        <dbReference type="EC" id="2.3.1.39"/>
    </reaction>
</comment>
<organism evidence="7 8">
    <name type="scientific">Prauserella isguenensis</name>
    <dbReference type="NCBI Taxonomy" id="1470180"/>
    <lineage>
        <taxon>Bacteria</taxon>
        <taxon>Bacillati</taxon>
        <taxon>Actinomycetota</taxon>
        <taxon>Actinomycetes</taxon>
        <taxon>Pseudonocardiales</taxon>
        <taxon>Pseudonocardiaceae</taxon>
        <taxon>Prauserella</taxon>
    </lineage>
</organism>
<evidence type="ECO:0000259" key="6">
    <source>
        <dbReference type="SMART" id="SM00827"/>
    </source>
</evidence>
<dbReference type="InterPro" id="IPR024925">
    <property type="entry name" value="Malonyl_CoA-ACP_transAc"/>
</dbReference>
<dbReference type="PANTHER" id="PTHR42681:SF1">
    <property type="entry name" value="MALONYL-COA-ACYL CARRIER PROTEIN TRANSACYLASE, MITOCHONDRIAL"/>
    <property type="match status" value="1"/>
</dbReference>
<dbReference type="AlphaFoldDB" id="A0A839S524"/>
<evidence type="ECO:0000256" key="2">
    <source>
        <dbReference type="ARBA" id="ARBA00023315"/>
    </source>
</evidence>
<dbReference type="InterPro" id="IPR050858">
    <property type="entry name" value="Mal-CoA-ACP_Trans/PKS_FabD"/>
</dbReference>
<dbReference type="EMBL" id="JACHWU010000004">
    <property type="protein sequence ID" value="MBB3052454.1"/>
    <property type="molecule type" value="Genomic_DNA"/>
</dbReference>
<dbReference type="EC" id="2.3.1.39" evidence="4"/>
<evidence type="ECO:0000313" key="8">
    <source>
        <dbReference type="Proteomes" id="UP000550714"/>
    </source>
</evidence>
<dbReference type="InterPro" id="IPR001227">
    <property type="entry name" value="Ac_transferase_dom_sf"/>
</dbReference>
<dbReference type="Proteomes" id="UP000550714">
    <property type="component" value="Unassembled WGS sequence"/>
</dbReference>
<accession>A0A839S524</accession>
<evidence type="ECO:0000256" key="3">
    <source>
        <dbReference type="ARBA" id="ARBA00048462"/>
    </source>
</evidence>
<evidence type="ECO:0000313" key="7">
    <source>
        <dbReference type="EMBL" id="MBB3052454.1"/>
    </source>
</evidence>
<dbReference type="Gene3D" id="3.40.366.10">
    <property type="entry name" value="Malonyl-Coenzyme A Acyl Carrier Protein, domain 2"/>
    <property type="match status" value="1"/>
</dbReference>
<dbReference type="Gene3D" id="3.30.70.250">
    <property type="entry name" value="Malonyl-CoA ACP transacylase, ACP-binding"/>
    <property type="match status" value="1"/>
</dbReference>
<keyword evidence="2 4" id="KW-0012">Acyltransferase</keyword>
<name>A0A839S524_9PSEU</name>
<reference evidence="7 8" key="1">
    <citation type="submission" date="2020-08" db="EMBL/GenBank/DDBJ databases">
        <title>Genomic Encyclopedia of Type Strains, Phase III (KMG-III): the genomes of soil and plant-associated and newly described type strains.</title>
        <authorList>
            <person name="Whitman W."/>
        </authorList>
    </citation>
    <scope>NUCLEOTIDE SEQUENCE [LARGE SCALE GENOMIC DNA]</scope>
    <source>
        <strain evidence="7 8">CECT 8577</strain>
    </source>
</reference>
<evidence type="ECO:0000256" key="4">
    <source>
        <dbReference type="PIRNR" id="PIRNR000446"/>
    </source>
</evidence>
<feature type="domain" description="Malonyl-CoA:ACP transacylase (MAT)" evidence="6">
    <location>
        <begin position="5"/>
        <end position="295"/>
    </location>
</feature>
<dbReference type="InterPro" id="IPR014043">
    <property type="entry name" value="Acyl_transferase_dom"/>
</dbReference>
<dbReference type="GO" id="GO:0006633">
    <property type="term" value="P:fatty acid biosynthetic process"/>
    <property type="evidence" value="ECO:0007669"/>
    <property type="project" value="TreeGrafter"/>
</dbReference>
<evidence type="ECO:0000256" key="5">
    <source>
        <dbReference type="PIRSR" id="PIRSR000446-1"/>
    </source>
</evidence>
<comment type="similarity">
    <text evidence="4">Belongs to the fabD family.</text>
</comment>
<feature type="active site" evidence="5">
    <location>
        <position position="88"/>
    </location>
</feature>
<gene>
    <name evidence="7" type="ORF">FHS23_003488</name>
</gene>